<gene>
    <name evidence="1" type="ORF">SAMN04489750_0011</name>
    <name evidence="2" type="ORF">SAMN04489750_3983</name>
</gene>
<dbReference type="EMBL" id="UESZ01000001">
    <property type="protein sequence ID" value="SSA32748.1"/>
    <property type="molecule type" value="Genomic_DNA"/>
</dbReference>
<keyword evidence="3" id="KW-1185">Reference proteome</keyword>
<protein>
    <submittedName>
        <fullName evidence="2">Uncharacterized protein</fullName>
    </submittedName>
</protein>
<evidence type="ECO:0000313" key="2">
    <source>
        <dbReference type="EMBL" id="SSA59162.1"/>
    </source>
</evidence>
<reference evidence="3" key="1">
    <citation type="submission" date="2016-10" db="EMBL/GenBank/DDBJ databases">
        <authorList>
            <person name="Varghese N."/>
            <person name="Submissions S."/>
        </authorList>
    </citation>
    <scope>NUCLEOTIDE SEQUENCE [LARGE SCALE GENOMIC DNA]</scope>
    <source>
        <strain evidence="3">DSM 22951</strain>
    </source>
</reference>
<proteinExistence type="predicted"/>
<accession>A0A2Y9BQ27</accession>
<name>A0A2Y9BQ27_9MICO</name>
<dbReference type="Proteomes" id="UP000250028">
    <property type="component" value="Unassembled WGS sequence"/>
</dbReference>
<dbReference type="RefSeq" id="WP_109683541.1">
    <property type="nucleotide sequence ID" value="NZ_QGDN01000001.1"/>
</dbReference>
<reference evidence="2" key="2">
    <citation type="submission" date="2016-10" db="EMBL/GenBank/DDBJ databases">
        <authorList>
            <person name="Cai Z."/>
        </authorList>
    </citation>
    <scope>NUCLEOTIDE SEQUENCE [LARGE SCALE GENOMIC DNA]</scope>
    <source>
        <strain evidence="2">DSM 22951</strain>
    </source>
</reference>
<organism evidence="2 3">
    <name type="scientific">Branchiibius hedensis</name>
    <dbReference type="NCBI Taxonomy" id="672460"/>
    <lineage>
        <taxon>Bacteria</taxon>
        <taxon>Bacillati</taxon>
        <taxon>Actinomycetota</taxon>
        <taxon>Actinomycetes</taxon>
        <taxon>Micrococcales</taxon>
        <taxon>Dermacoccaceae</taxon>
        <taxon>Branchiibius</taxon>
    </lineage>
</organism>
<dbReference type="AlphaFoldDB" id="A0A2Y9BQ27"/>
<evidence type="ECO:0000313" key="1">
    <source>
        <dbReference type="EMBL" id="SSA32748.1"/>
    </source>
</evidence>
<evidence type="ECO:0000313" key="3">
    <source>
        <dbReference type="Proteomes" id="UP000250028"/>
    </source>
</evidence>
<sequence>MTPIEHLPGYLADDRGIWSTKKGDPALLQVTGRRARRATVKTSHGLVNVWTAIATTCGVPAARLWQIEFETETDEEF</sequence>
<dbReference type="EMBL" id="UESZ01000004">
    <property type="protein sequence ID" value="SSA59162.1"/>
    <property type="molecule type" value="Genomic_DNA"/>
</dbReference>